<dbReference type="InterPro" id="IPR002767">
    <property type="entry name" value="Thiamine_BP"/>
</dbReference>
<dbReference type="AlphaFoldDB" id="A0A9D1QGD9"/>
<evidence type="ECO:0000313" key="4">
    <source>
        <dbReference type="Proteomes" id="UP000823989"/>
    </source>
</evidence>
<sequence length="101" mass="11616">MNYIMAIQLVPHHPKTSEYQSHVNSAIEIIEESGLTHFVGPMETTIEGSIDELMNIVKKLNRHLENEGCDQVTSNIKLIQSEQPIKIKEILADYYEFDEDE</sequence>
<reference evidence="3" key="1">
    <citation type="journal article" date="2021" name="PeerJ">
        <title>Extensive microbial diversity within the chicken gut microbiome revealed by metagenomics and culture.</title>
        <authorList>
            <person name="Gilroy R."/>
            <person name="Ravi A."/>
            <person name="Getino M."/>
            <person name="Pursley I."/>
            <person name="Horton D.L."/>
            <person name="Alikhan N.F."/>
            <person name="Baker D."/>
            <person name="Gharbi K."/>
            <person name="Hall N."/>
            <person name="Watson M."/>
            <person name="Adriaenssens E.M."/>
            <person name="Foster-Nyarko E."/>
            <person name="Jarju S."/>
            <person name="Secka A."/>
            <person name="Antonio M."/>
            <person name="Oren A."/>
            <person name="Chaudhuri R.R."/>
            <person name="La Ragione R."/>
            <person name="Hildebrand F."/>
            <person name="Pallen M.J."/>
        </authorList>
    </citation>
    <scope>NUCLEOTIDE SEQUENCE</scope>
    <source>
        <strain evidence="3">ChiHjej13B12-752</strain>
    </source>
</reference>
<organism evidence="3 4">
    <name type="scientific">Candidatus Salinicoccus stercoripullorum</name>
    <dbReference type="NCBI Taxonomy" id="2838756"/>
    <lineage>
        <taxon>Bacteria</taxon>
        <taxon>Bacillati</taxon>
        <taxon>Bacillota</taxon>
        <taxon>Bacilli</taxon>
        <taxon>Bacillales</taxon>
        <taxon>Staphylococcaceae</taxon>
        <taxon>Salinicoccus</taxon>
    </lineage>
</organism>
<gene>
    <name evidence="3" type="ORF">H9891_00205</name>
</gene>
<name>A0A9D1QGD9_9STAP</name>
<dbReference type="Pfam" id="PF01910">
    <property type="entry name" value="Thiamine_BP"/>
    <property type="match status" value="1"/>
</dbReference>
<protein>
    <submittedName>
        <fullName evidence="3">Thiamine-binding protein</fullName>
    </submittedName>
</protein>
<comment type="similarity">
    <text evidence="1">Belongs to the UPF0045 family.</text>
</comment>
<evidence type="ECO:0000313" key="3">
    <source>
        <dbReference type="EMBL" id="HIW11576.1"/>
    </source>
</evidence>
<evidence type="ECO:0000259" key="2">
    <source>
        <dbReference type="Pfam" id="PF01910"/>
    </source>
</evidence>
<dbReference type="InterPro" id="IPR029756">
    <property type="entry name" value="MTH1187/YkoF-like"/>
</dbReference>
<comment type="caution">
    <text evidence="3">The sequence shown here is derived from an EMBL/GenBank/DDBJ whole genome shotgun (WGS) entry which is preliminary data.</text>
</comment>
<accession>A0A9D1QGD9</accession>
<dbReference type="PANTHER" id="PTHR33777:SF1">
    <property type="entry name" value="UPF0045 PROTEIN ECM15"/>
    <property type="match status" value="1"/>
</dbReference>
<dbReference type="SUPFAM" id="SSF89957">
    <property type="entry name" value="MTH1187/YkoF-like"/>
    <property type="match status" value="1"/>
</dbReference>
<evidence type="ECO:0000256" key="1">
    <source>
        <dbReference type="ARBA" id="ARBA00010272"/>
    </source>
</evidence>
<dbReference type="InterPro" id="IPR051614">
    <property type="entry name" value="UPF0045_domain"/>
</dbReference>
<dbReference type="Gene3D" id="3.30.70.930">
    <property type="match status" value="1"/>
</dbReference>
<dbReference type="GO" id="GO:0005829">
    <property type="term" value="C:cytosol"/>
    <property type="evidence" value="ECO:0007669"/>
    <property type="project" value="TreeGrafter"/>
</dbReference>
<proteinExistence type="inferred from homology"/>
<feature type="domain" description="Thiamine-binding protein" evidence="2">
    <location>
        <begin position="5"/>
        <end position="78"/>
    </location>
</feature>
<dbReference type="EMBL" id="DXHR01000001">
    <property type="protein sequence ID" value="HIW11576.1"/>
    <property type="molecule type" value="Genomic_DNA"/>
</dbReference>
<reference evidence="3" key="2">
    <citation type="submission" date="2021-04" db="EMBL/GenBank/DDBJ databases">
        <authorList>
            <person name="Gilroy R."/>
        </authorList>
    </citation>
    <scope>NUCLEOTIDE SEQUENCE</scope>
    <source>
        <strain evidence="3">ChiHjej13B12-752</strain>
    </source>
</reference>
<dbReference type="PANTHER" id="PTHR33777">
    <property type="entry name" value="UPF0045 PROTEIN ECM15"/>
    <property type="match status" value="1"/>
</dbReference>
<dbReference type="Proteomes" id="UP000823989">
    <property type="component" value="Unassembled WGS sequence"/>
</dbReference>